<dbReference type="CDD" id="cd07812">
    <property type="entry name" value="SRPBCC"/>
    <property type="match status" value="1"/>
</dbReference>
<protein>
    <recommendedName>
        <fullName evidence="3">Polyketide cyclase/dehydrase/lipid transport protein</fullName>
    </recommendedName>
</protein>
<organism evidence="1 2">
    <name type="scientific">Luteibacter rhizovicinus</name>
    <dbReference type="NCBI Taxonomy" id="242606"/>
    <lineage>
        <taxon>Bacteria</taxon>
        <taxon>Pseudomonadati</taxon>
        <taxon>Pseudomonadota</taxon>
        <taxon>Gammaproteobacteria</taxon>
        <taxon>Lysobacterales</taxon>
        <taxon>Rhodanobacteraceae</taxon>
        <taxon>Luteibacter</taxon>
    </lineage>
</organism>
<dbReference type="SUPFAM" id="SSF55961">
    <property type="entry name" value="Bet v1-like"/>
    <property type="match status" value="1"/>
</dbReference>
<evidence type="ECO:0000313" key="2">
    <source>
        <dbReference type="Proteomes" id="UP000295645"/>
    </source>
</evidence>
<dbReference type="InterPro" id="IPR023393">
    <property type="entry name" value="START-like_dom_sf"/>
</dbReference>
<gene>
    <name evidence="1" type="ORF">EC912_101811</name>
</gene>
<sequence length="143" mass="16406">MFVPRSPEQVFDMLDDFSVTPKWLDRCIRFQKHQPGPNEVGDAVRYVYLDGLRLGVMEGIITARCRAEHLSCQYADRKMTVSIAFRMRPRGPGTYLTHNVDILPKGFLARLMAPLIRRTLSAQTTSAMVRLRDCLLHIPLHHS</sequence>
<reference evidence="1 2" key="1">
    <citation type="submission" date="2019-03" db="EMBL/GenBank/DDBJ databases">
        <title>Above-ground endophytic microbial communities from plants in different locations in the United States.</title>
        <authorList>
            <person name="Frank C."/>
        </authorList>
    </citation>
    <scope>NUCLEOTIDE SEQUENCE [LARGE SCALE GENOMIC DNA]</scope>
    <source>
        <strain evidence="1 2">LP_13_YM</strain>
    </source>
</reference>
<proteinExistence type="predicted"/>
<evidence type="ECO:0008006" key="3">
    <source>
        <dbReference type="Google" id="ProtNLM"/>
    </source>
</evidence>
<dbReference type="Gene3D" id="3.30.530.20">
    <property type="match status" value="1"/>
</dbReference>
<keyword evidence="2" id="KW-1185">Reference proteome</keyword>
<comment type="caution">
    <text evidence="1">The sequence shown here is derived from an EMBL/GenBank/DDBJ whole genome shotgun (WGS) entry which is preliminary data.</text>
</comment>
<dbReference type="EMBL" id="SMCS01000001">
    <property type="protein sequence ID" value="TCV97794.1"/>
    <property type="molecule type" value="Genomic_DNA"/>
</dbReference>
<evidence type="ECO:0000313" key="1">
    <source>
        <dbReference type="EMBL" id="TCV97794.1"/>
    </source>
</evidence>
<name>A0A4R3Z1Q8_9GAMM</name>
<accession>A0A4R3Z1Q8</accession>
<dbReference type="Proteomes" id="UP000295645">
    <property type="component" value="Unassembled WGS sequence"/>
</dbReference>
<dbReference type="AlphaFoldDB" id="A0A4R3Z1Q8"/>